<accession>A9WGA6</accession>
<evidence type="ECO:0000313" key="2">
    <source>
        <dbReference type="EMBL" id="ABY34027.1"/>
    </source>
</evidence>
<feature type="compositionally biased region" description="Pro residues" evidence="1">
    <location>
        <begin position="119"/>
        <end position="136"/>
    </location>
</feature>
<keyword evidence="3" id="KW-1185">Reference proteome</keyword>
<evidence type="ECO:0000256" key="1">
    <source>
        <dbReference type="SAM" id="MobiDB-lite"/>
    </source>
</evidence>
<dbReference type="RefSeq" id="WP_012256683.1">
    <property type="nucleotide sequence ID" value="NC_010175.1"/>
</dbReference>
<protein>
    <submittedName>
        <fullName evidence="2">Uncharacterized protein</fullName>
    </submittedName>
</protein>
<dbReference type="PATRIC" id="fig|324602.8.peg.899"/>
<organism evidence="2 3">
    <name type="scientific">Chloroflexus aurantiacus (strain ATCC 29366 / DSM 635 / J-10-fl)</name>
    <dbReference type="NCBI Taxonomy" id="324602"/>
    <lineage>
        <taxon>Bacteria</taxon>
        <taxon>Bacillati</taxon>
        <taxon>Chloroflexota</taxon>
        <taxon>Chloroflexia</taxon>
        <taxon>Chloroflexales</taxon>
        <taxon>Chloroflexineae</taxon>
        <taxon>Chloroflexaceae</taxon>
        <taxon>Chloroflexus</taxon>
    </lineage>
</organism>
<reference evidence="3" key="1">
    <citation type="journal article" date="2011" name="BMC Genomics">
        <title>Complete genome sequence of the filamentous anoxygenic phototrophic bacterium Chloroflexus aurantiacus.</title>
        <authorList>
            <person name="Tang K.H."/>
            <person name="Barry K."/>
            <person name="Chertkov O."/>
            <person name="Dalin E."/>
            <person name="Han C.S."/>
            <person name="Hauser L.J."/>
            <person name="Honchak B.M."/>
            <person name="Karbach L.E."/>
            <person name="Land M.L."/>
            <person name="Lapidus A."/>
            <person name="Larimer F.W."/>
            <person name="Mikhailova N."/>
            <person name="Pitluck S."/>
            <person name="Pierson B.K."/>
            <person name="Blankenship R.E."/>
        </authorList>
    </citation>
    <scope>NUCLEOTIDE SEQUENCE [LARGE SCALE GENOMIC DNA]</scope>
    <source>
        <strain evidence="3">ATCC 29366 / DSM 635 / J-10-fl</strain>
    </source>
</reference>
<dbReference type="STRING" id="324602.Caur_0789"/>
<name>A9WGA6_CHLAA</name>
<dbReference type="EnsemblBacteria" id="ABY34027">
    <property type="protein sequence ID" value="ABY34027"/>
    <property type="gene ID" value="Caur_0789"/>
</dbReference>
<proteinExistence type="predicted"/>
<dbReference type="KEGG" id="cau:Caur_0789"/>
<dbReference type="Proteomes" id="UP000002008">
    <property type="component" value="Chromosome"/>
</dbReference>
<dbReference type="EMBL" id="CP000909">
    <property type="protein sequence ID" value="ABY34027.1"/>
    <property type="molecule type" value="Genomic_DNA"/>
</dbReference>
<gene>
    <name evidence="2" type="ordered locus">Caur_0789</name>
</gene>
<sequence length="156" mass="16588">MSRNLTPLQQLVVEALQEDERLTAGLSDDQATQLLRWATTRAVALTVTTADEATAETIAQALRQAVRAAARADGTVATAERALTTLLPTLPETSETAPDQRVDPAADVVLGSATDRDPVPAPPDTISSPPSPPVPAYPKRWLHAVPFSLLAHLGRR</sequence>
<feature type="region of interest" description="Disordered" evidence="1">
    <location>
        <begin position="90"/>
        <end position="136"/>
    </location>
</feature>
<evidence type="ECO:0000313" key="3">
    <source>
        <dbReference type="Proteomes" id="UP000002008"/>
    </source>
</evidence>
<dbReference type="HOGENOM" id="CLU_1812330_0_0_0"/>
<dbReference type="AlphaFoldDB" id="A9WGA6"/>
<dbReference type="InParanoid" id="A9WGA6"/>